<name>A0A174Z1K1_9FIRM</name>
<proteinExistence type="predicted"/>
<protein>
    <submittedName>
        <fullName evidence="1">Uncharacterized protein</fullName>
    </submittedName>
</protein>
<evidence type="ECO:0000313" key="2">
    <source>
        <dbReference type="Proteomes" id="UP000095662"/>
    </source>
</evidence>
<dbReference type="EMBL" id="CZBY01000001">
    <property type="protein sequence ID" value="CUQ81303.1"/>
    <property type="molecule type" value="Genomic_DNA"/>
</dbReference>
<sequence>MAELKNWYIHYDYGEFIAHGLAYGRASYKFSDGAGVHTSPISSVEIDESGLHIQTRNTLYFLDKDFINVDQHDDSLKALAQEFFKDDPELFLSKIRKWLRKAQEDFKKNQTLLGNDTVYLELIPSTDSFFYRALYKDEYGRTHIERAEYHAGDFQDSVILCKSGVRWFPGSRGITFYDRLYIEEPPKDKVGCIKNVGTKPMKITFVTDKEIILQPGELYKAE</sequence>
<dbReference type="STRING" id="39492.ERS852540_00248"/>
<dbReference type="Proteomes" id="UP000095662">
    <property type="component" value="Unassembled WGS sequence"/>
</dbReference>
<accession>A0A174Z1K1</accession>
<reference evidence="1 2" key="1">
    <citation type="submission" date="2015-09" db="EMBL/GenBank/DDBJ databases">
        <authorList>
            <consortium name="Pathogen Informatics"/>
        </authorList>
    </citation>
    <scope>NUCLEOTIDE SEQUENCE [LARGE SCALE GENOMIC DNA]</scope>
    <source>
        <strain evidence="1 2">2789STDY5834928</strain>
    </source>
</reference>
<organism evidence="1 2">
    <name type="scientific">[Eubacterium] siraeum</name>
    <dbReference type="NCBI Taxonomy" id="39492"/>
    <lineage>
        <taxon>Bacteria</taxon>
        <taxon>Bacillati</taxon>
        <taxon>Bacillota</taxon>
        <taxon>Clostridia</taxon>
        <taxon>Eubacteriales</taxon>
        <taxon>Oscillospiraceae</taxon>
        <taxon>Oscillospiraceae incertae sedis</taxon>
    </lineage>
</organism>
<evidence type="ECO:0000313" key="1">
    <source>
        <dbReference type="EMBL" id="CUQ81303.1"/>
    </source>
</evidence>
<gene>
    <name evidence="1" type="ORF">ERS852540_00248</name>
</gene>
<dbReference type="AlphaFoldDB" id="A0A174Z1K1"/>